<dbReference type="Proteomes" id="UP000278222">
    <property type="component" value="Unassembled WGS sequence"/>
</dbReference>
<dbReference type="SUPFAM" id="SSF52402">
    <property type="entry name" value="Adenine nucleotide alpha hydrolases-like"/>
    <property type="match status" value="2"/>
</dbReference>
<comment type="caution">
    <text evidence="3">The sequence shown here is derived from an EMBL/GenBank/DDBJ whole genome shotgun (WGS) entry which is preliminary data.</text>
</comment>
<dbReference type="EMBL" id="RJKX01000011">
    <property type="protein sequence ID" value="ROQ01006.1"/>
    <property type="molecule type" value="Genomic_DNA"/>
</dbReference>
<sequence length="276" mass="29102">MTVKTILVHLANDGEADHRLATAVVLARRLDAHVTALYVTAPAQMPAAIVGRGASAAYIAEAVAIAREKADIFRGLVAEASQREGVAIEMHVVDGEPIDVIKVESRFADIALVGQNAAMTLDHVISLHPMEELPLMTACPCLVLPHGRPAPASIGRRALIGWKDSHTTARALHAALPLLESADSTVLLAIGRDGGPAASAEAAATFLRRHGIQVEVRIREGDEGDAGAMLLAAAADIDADLLVMGAYGHTRWREMIFGGATAHVCRHMTLPVLQAN</sequence>
<comment type="similarity">
    <text evidence="1">Belongs to the universal stress protein A family.</text>
</comment>
<protein>
    <submittedName>
        <fullName evidence="3">Universal stress protein family protein</fullName>
    </submittedName>
</protein>
<dbReference type="OrthoDB" id="9804721at2"/>
<dbReference type="InterPro" id="IPR006016">
    <property type="entry name" value="UspA"/>
</dbReference>
<evidence type="ECO:0000256" key="1">
    <source>
        <dbReference type="ARBA" id="ARBA00008791"/>
    </source>
</evidence>
<dbReference type="PANTHER" id="PTHR46268">
    <property type="entry name" value="STRESS RESPONSE PROTEIN NHAX"/>
    <property type="match status" value="1"/>
</dbReference>
<dbReference type="Pfam" id="PF00582">
    <property type="entry name" value="Usp"/>
    <property type="match status" value="2"/>
</dbReference>
<dbReference type="RefSeq" id="WP_123687812.1">
    <property type="nucleotide sequence ID" value="NZ_AP019700.1"/>
</dbReference>
<evidence type="ECO:0000313" key="3">
    <source>
        <dbReference type="EMBL" id="ROQ01006.1"/>
    </source>
</evidence>
<keyword evidence="4" id="KW-1185">Reference proteome</keyword>
<gene>
    <name evidence="3" type="ORF">EDC65_0177</name>
</gene>
<evidence type="ECO:0000259" key="2">
    <source>
        <dbReference type="Pfam" id="PF00582"/>
    </source>
</evidence>
<accession>A0A3N1MIQ0</accession>
<feature type="domain" description="UspA" evidence="2">
    <location>
        <begin position="163"/>
        <end position="273"/>
    </location>
</feature>
<proteinExistence type="inferred from homology"/>
<dbReference type="AlphaFoldDB" id="A0A3N1MIQ0"/>
<organism evidence="3 4">
    <name type="scientific">Stella humosa</name>
    <dbReference type="NCBI Taxonomy" id="94"/>
    <lineage>
        <taxon>Bacteria</taxon>
        <taxon>Pseudomonadati</taxon>
        <taxon>Pseudomonadota</taxon>
        <taxon>Alphaproteobacteria</taxon>
        <taxon>Rhodospirillales</taxon>
        <taxon>Stellaceae</taxon>
        <taxon>Stella</taxon>
    </lineage>
</organism>
<feature type="domain" description="UspA" evidence="2">
    <location>
        <begin position="4"/>
        <end position="103"/>
    </location>
</feature>
<dbReference type="Gene3D" id="3.40.50.12370">
    <property type="match status" value="1"/>
</dbReference>
<reference evidence="3 4" key="1">
    <citation type="submission" date="2018-11" db="EMBL/GenBank/DDBJ databases">
        <title>Genomic Encyclopedia of Type Strains, Phase IV (KMG-IV): sequencing the most valuable type-strain genomes for metagenomic binning, comparative biology and taxonomic classification.</title>
        <authorList>
            <person name="Goeker M."/>
        </authorList>
    </citation>
    <scope>NUCLEOTIDE SEQUENCE [LARGE SCALE GENOMIC DNA]</scope>
    <source>
        <strain evidence="3 4">DSM 5900</strain>
    </source>
</reference>
<name>A0A3N1MIQ0_9PROT</name>
<dbReference type="PANTHER" id="PTHR46268:SF15">
    <property type="entry name" value="UNIVERSAL STRESS PROTEIN HP_0031"/>
    <property type="match status" value="1"/>
</dbReference>
<evidence type="ECO:0000313" key="4">
    <source>
        <dbReference type="Proteomes" id="UP000278222"/>
    </source>
</evidence>